<name>A9P038_PICSI</name>
<feature type="domain" description="Metallo-beta-lactamase" evidence="1">
    <location>
        <begin position="166"/>
        <end position="325"/>
    </location>
</feature>
<dbReference type="SMART" id="SM00849">
    <property type="entry name" value="Lactamase_B"/>
    <property type="match status" value="1"/>
</dbReference>
<dbReference type="InterPro" id="IPR001279">
    <property type="entry name" value="Metallo-B-lactamas"/>
</dbReference>
<evidence type="ECO:0000259" key="1">
    <source>
        <dbReference type="SMART" id="SM00849"/>
    </source>
</evidence>
<dbReference type="EMBL" id="EF086993">
    <property type="protein sequence ID" value="ABK26249.1"/>
    <property type="molecule type" value="mRNA"/>
</dbReference>
<dbReference type="PANTHER" id="PTHR42773">
    <property type="entry name" value="METALLO-BETA-LACTAMASE-RELATED"/>
    <property type="match status" value="1"/>
</dbReference>
<evidence type="ECO:0000313" key="2">
    <source>
        <dbReference type="EMBL" id="ABK26249.1"/>
    </source>
</evidence>
<protein>
    <recommendedName>
        <fullName evidence="1">Metallo-beta-lactamase domain-containing protein</fullName>
    </recommendedName>
</protein>
<dbReference type="CDD" id="cd07727">
    <property type="entry name" value="YmaE-like_MBL-fold"/>
    <property type="match status" value="1"/>
</dbReference>
<dbReference type="AlphaFoldDB" id="A9P038"/>
<dbReference type="SUPFAM" id="SSF56281">
    <property type="entry name" value="Metallo-hydrolase/oxidoreductase"/>
    <property type="match status" value="1"/>
</dbReference>
<organism evidence="2">
    <name type="scientific">Picea sitchensis</name>
    <name type="common">Sitka spruce</name>
    <name type="synonym">Pinus sitchensis</name>
    <dbReference type="NCBI Taxonomy" id="3332"/>
    <lineage>
        <taxon>Eukaryota</taxon>
        <taxon>Viridiplantae</taxon>
        <taxon>Streptophyta</taxon>
        <taxon>Embryophyta</taxon>
        <taxon>Tracheophyta</taxon>
        <taxon>Spermatophyta</taxon>
        <taxon>Pinopsida</taxon>
        <taxon>Pinidae</taxon>
        <taxon>Conifers I</taxon>
        <taxon>Pinales</taxon>
        <taxon>Pinaceae</taxon>
        <taxon>Picea</taxon>
    </lineage>
</organism>
<dbReference type="PANTHER" id="PTHR42773:SF1">
    <property type="entry name" value="METALLO-BETA-LACTAMASE FAMILY PROTEIN"/>
    <property type="match status" value="1"/>
</dbReference>
<proteinExistence type="evidence at transcript level"/>
<dbReference type="Gene3D" id="3.30.70.20">
    <property type="match status" value="1"/>
</dbReference>
<reference evidence="2" key="1">
    <citation type="journal article" date="2008" name="BMC Genomics">
        <title>A conifer genomics resource of 200,000 spruce (Picea spp.) ESTs and 6,464 high-quality, sequence-finished full-length cDNAs for Sitka spruce (Picea sitchensis).</title>
        <authorList>
            <person name="Ralph S.G."/>
            <person name="Chun H.J."/>
            <person name="Kolosova N."/>
            <person name="Cooper D."/>
            <person name="Oddy C."/>
            <person name="Ritland C.E."/>
            <person name="Kirkpatrick R."/>
            <person name="Moore R."/>
            <person name="Barber S."/>
            <person name="Holt R.A."/>
            <person name="Jones S.J."/>
            <person name="Marra M.A."/>
            <person name="Douglas C.J."/>
            <person name="Ritland K."/>
            <person name="Bohlmann J."/>
        </authorList>
    </citation>
    <scope>NUCLEOTIDE SEQUENCE</scope>
    <source>
        <tissue evidence="2">Green portion of the leader tissue</tissue>
    </source>
</reference>
<dbReference type="SUPFAM" id="SSF54862">
    <property type="entry name" value="4Fe-4S ferredoxins"/>
    <property type="match status" value="1"/>
</dbReference>
<dbReference type="InterPro" id="IPR036866">
    <property type="entry name" value="RibonucZ/Hydroxyglut_hydro"/>
</dbReference>
<accession>A9P038</accession>
<sequence>MDMLVNTGGVVHKRLYVLQQQRPISHFGSFSNCTPRQLTVTCASTAVTTPTTAAPHPPTLKHKRPQNVEGDFYVNHKCIDCDVCRWMAPETFGRVDGQSAVYKQPYTAEERTAALQALLSCPVGSIRTEQPPSDILQVHSTMPLSIDEKSLPGVYHCGYHSKKSYGATSYLIKHPKGNILVDSPSFKEKLASQIDELGGARYMFLSHRDDVADHDKWARRLSCDRILHINEVQSHTADVEMKLEGQGPWSLDPDIDLIFTPGHTEGSVSLFYKPFKALFTGDHIAASHNGELNYFEKYNWYSVEKQVENIRPFLQMDFLWILPGHGRRIKFENINEKNAAIEKLLSGVGLYN</sequence>
<dbReference type="Pfam" id="PF13370">
    <property type="entry name" value="Fer4_13"/>
    <property type="match status" value="1"/>
</dbReference>
<dbReference type="Gene3D" id="3.60.15.10">
    <property type="entry name" value="Ribonuclease Z/Hydroxyacylglutathione hydrolase-like"/>
    <property type="match status" value="1"/>
</dbReference>